<dbReference type="InterPro" id="IPR004803">
    <property type="entry name" value="TGT"/>
</dbReference>
<evidence type="ECO:0000256" key="4">
    <source>
        <dbReference type="ARBA" id="ARBA00022723"/>
    </source>
</evidence>
<evidence type="ECO:0000256" key="1">
    <source>
        <dbReference type="ARBA" id="ARBA00022676"/>
    </source>
</evidence>
<keyword evidence="2" id="KW-0808">Transferase</keyword>
<dbReference type="EMBL" id="BIXY01000107">
    <property type="protein sequence ID" value="GCF11364.1"/>
    <property type="molecule type" value="Genomic_DNA"/>
</dbReference>
<dbReference type="AlphaFoldDB" id="A0A5A5TKE2"/>
<accession>A0A5A5TKE2</accession>
<evidence type="ECO:0000259" key="5">
    <source>
        <dbReference type="Pfam" id="PF01702"/>
    </source>
</evidence>
<evidence type="ECO:0000313" key="6">
    <source>
        <dbReference type="EMBL" id="GCF11364.1"/>
    </source>
</evidence>
<dbReference type="SUPFAM" id="SSF51713">
    <property type="entry name" value="tRNA-guanine transglycosylase"/>
    <property type="match status" value="1"/>
</dbReference>
<evidence type="ECO:0000313" key="7">
    <source>
        <dbReference type="Proteomes" id="UP000322530"/>
    </source>
</evidence>
<proteinExistence type="predicted"/>
<dbReference type="NCBIfam" id="TIGR00430">
    <property type="entry name" value="Q_tRNA_tgt"/>
    <property type="match status" value="1"/>
</dbReference>
<protein>
    <submittedName>
        <fullName evidence="6">tRNA-guanine transglycosylase</fullName>
    </submittedName>
</protein>
<keyword evidence="1" id="KW-0328">Glycosyltransferase</keyword>
<organism evidence="6 7">
    <name type="scientific">Dictyobacter arantiisoli</name>
    <dbReference type="NCBI Taxonomy" id="2014874"/>
    <lineage>
        <taxon>Bacteria</taxon>
        <taxon>Bacillati</taxon>
        <taxon>Chloroflexota</taxon>
        <taxon>Ktedonobacteria</taxon>
        <taxon>Ktedonobacterales</taxon>
        <taxon>Dictyobacteraceae</taxon>
        <taxon>Dictyobacter</taxon>
    </lineage>
</organism>
<sequence>MEHALGGPLSQDQLHLPNGTIDLPVFMPDATLGVVRATDASDLQNCQIQALVMNTFHLMQRPGTSTIQALGGLHRLSGWTGPIVTDSGGFQAYSLIQQNAKFGSLNSDGITFKPEGADRKFQLTPEKAVQLQMSYGADIIMCLDYCTHVDAPQELQEEAVLHTIAWAKRSKKEYDNLLKQKKLPSEKRPLLFGVIQGGGSEELRKRCAEALLEIGFDGFGYGGWPLDKHGNLLIDIITYTRSLIPAHYQMHALGVGHPNSIVDCVRMGYQIFDCAMPTRDGRHARLYTFTDPGTSFASGEKWFTYIYVNDDKYIKHDRPVSAYCDGLCCTRYSAGYLHHLFKINDTLFFRLATMHNLRFMTMLTQRLREMYHVQS</sequence>
<dbReference type="Pfam" id="PF01702">
    <property type="entry name" value="TGT"/>
    <property type="match status" value="1"/>
</dbReference>
<dbReference type="GO" id="GO:0008479">
    <property type="term" value="F:tRNA-guanosine(34) queuine transglycosylase activity"/>
    <property type="evidence" value="ECO:0007669"/>
    <property type="project" value="InterPro"/>
</dbReference>
<feature type="domain" description="tRNA-guanine(15) transglycosylase-like" evidence="5">
    <location>
        <begin position="13"/>
        <end position="369"/>
    </location>
</feature>
<gene>
    <name evidence="6" type="ORF">KDI_49280</name>
</gene>
<dbReference type="GO" id="GO:0046872">
    <property type="term" value="F:metal ion binding"/>
    <property type="evidence" value="ECO:0007669"/>
    <property type="project" value="UniProtKB-KW"/>
</dbReference>
<dbReference type="PANTHER" id="PTHR43468:SF1">
    <property type="entry name" value="TRNA-GUANOSINE(34) QUEUINE TRANSGLYCOSYLASE"/>
    <property type="match status" value="1"/>
</dbReference>
<evidence type="ECO:0000256" key="3">
    <source>
        <dbReference type="ARBA" id="ARBA00022694"/>
    </source>
</evidence>
<dbReference type="RefSeq" id="WP_149404195.1">
    <property type="nucleotide sequence ID" value="NZ_BIXY01000107.1"/>
</dbReference>
<dbReference type="PANTHER" id="PTHR43468">
    <property type="match status" value="1"/>
</dbReference>
<dbReference type="Gene3D" id="3.20.20.105">
    <property type="entry name" value="Queuine tRNA-ribosyltransferase-like"/>
    <property type="match status" value="1"/>
</dbReference>
<name>A0A5A5TKE2_9CHLR</name>
<dbReference type="InterPro" id="IPR002616">
    <property type="entry name" value="tRNA_ribo_trans-like"/>
</dbReference>
<evidence type="ECO:0000256" key="2">
    <source>
        <dbReference type="ARBA" id="ARBA00022679"/>
    </source>
</evidence>
<reference evidence="6 7" key="1">
    <citation type="submission" date="2019-01" db="EMBL/GenBank/DDBJ databases">
        <title>Draft genome sequence of Dictyobacter sp. Uno17.</title>
        <authorList>
            <person name="Wang C.M."/>
            <person name="Zheng Y."/>
            <person name="Sakai Y."/>
            <person name="Abe K."/>
            <person name="Yokota A."/>
            <person name="Yabe S."/>
        </authorList>
    </citation>
    <scope>NUCLEOTIDE SEQUENCE [LARGE SCALE GENOMIC DNA]</scope>
    <source>
        <strain evidence="6 7">Uno17</strain>
    </source>
</reference>
<keyword evidence="4" id="KW-0479">Metal-binding</keyword>
<keyword evidence="7" id="KW-1185">Reference proteome</keyword>
<comment type="caution">
    <text evidence="6">The sequence shown here is derived from an EMBL/GenBank/DDBJ whole genome shotgun (WGS) entry which is preliminary data.</text>
</comment>
<dbReference type="NCBIfam" id="TIGR00449">
    <property type="entry name" value="tgt_general"/>
    <property type="match status" value="1"/>
</dbReference>
<dbReference type="GO" id="GO:0006400">
    <property type="term" value="P:tRNA modification"/>
    <property type="evidence" value="ECO:0007669"/>
    <property type="project" value="InterPro"/>
</dbReference>
<dbReference type="Proteomes" id="UP000322530">
    <property type="component" value="Unassembled WGS sequence"/>
</dbReference>
<dbReference type="OrthoDB" id="9805417at2"/>
<keyword evidence="3" id="KW-0819">tRNA processing</keyword>
<dbReference type="InterPro" id="IPR036511">
    <property type="entry name" value="TGT-like_sf"/>
</dbReference>